<dbReference type="AlphaFoldDB" id="A0A0D3JHB6"/>
<dbReference type="PaxDb" id="2903-EOD22901"/>
<dbReference type="GeneID" id="17268448"/>
<sequence>MDLGRQKTRLRFTPYNLCQFTHIPAEMRPSVKACCSFLFSIGMLASASRGPRFDKVSFFKLETVECLGAFTAHQHGNNAAHGPVLAVVCAEILS</sequence>
<dbReference type="RefSeq" id="XP_005775330.1">
    <property type="nucleotide sequence ID" value="XM_005775273.1"/>
</dbReference>
<dbReference type="Proteomes" id="UP000013827">
    <property type="component" value="Unassembled WGS sequence"/>
</dbReference>
<protein>
    <submittedName>
        <fullName evidence="1">Uncharacterized protein</fullName>
    </submittedName>
</protein>
<evidence type="ECO:0000313" key="2">
    <source>
        <dbReference type="Proteomes" id="UP000013827"/>
    </source>
</evidence>
<name>A0A0D3JHB6_EMIH1</name>
<dbReference type="EnsemblProtists" id="EOD22901">
    <property type="protein sequence ID" value="EOD22901"/>
    <property type="gene ID" value="EMIHUDRAFT_195328"/>
</dbReference>
<organism evidence="1 2">
    <name type="scientific">Emiliania huxleyi (strain CCMP1516)</name>
    <dbReference type="NCBI Taxonomy" id="280463"/>
    <lineage>
        <taxon>Eukaryota</taxon>
        <taxon>Haptista</taxon>
        <taxon>Haptophyta</taxon>
        <taxon>Prymnesiophyceae</taxon>
        <taxon>Isochrysidales</taxon>
        <taxon>Noelaerhabdaceae</taxon>
        <taxon>Emiliania</taxon>
    </lineage>
</organism>
<keyword evidence="2" id="KW-1185">Reference proteome</keyword>
<proteinExistence type="predicted"/>
<dbReference type="HOGENOM" id="CLU_2390630_0_0_1"/>
<reference evidence="2" key="1">
    <citation type="journal article" date="2013" name="Nature">
        <title>Pan genome of the phytoplankton Emiliania underpins its global distribution.</title>
        <authorList>
            <person name="Read B.A."/>
            <person name="Kegel J."/>
            <person name="Klute M.J."/>
            <person name="Kuo A."/>
            <person name="Lefebvre S.C."/>
            <person name="Maumus F."/>
            <person name="Mayer C."/>
            <person name="Miller J."/>
            <person name="Monier A."/>
            <person name="Salamov A."/>
            <person name="Young J."/>
            <person name="Aguilar M."/>
            <person name="Claverie J.M."/>
            <person name="Frickenhaus S."/>
            <person name="Gonzalez K."/>
            <person name="Herman E.K."/>
            <person name="Lin Y.C."/>
            <person name="Napier J."/>
            <person name="Ogata H."/>
            <person name="Sarno A.F."/>
            <person name="Shmutz J."/>
            <person name="Schroeder D."/>
            <person name="de Vargas C."/>
            <person name="Verret F."/>
            <person name="von Dassow P."/>
            <person name="Valentin K."/>
            <person name="Van de Peer Y."/>
            <person name="Wheeler G."/>
            <person name="Dacks J.B."/>
            <person name="Delwiche C.F."/>
            <person name="Dyhrman S.T."/>
            <person name="Glockner G."/>
            <person name="John U."/>
            <person name="Richards T."/>
            <person name="Worden A.Z."/>
            <person name="Zhang X."/>
            <person name="Grigoriev I.V."/>
            <person name="Allen A.E."/>
            <person name="Bidle K."/>
            <person name="Borodovsky M."/>
            <person name="Bowler C."/>
            <person name="Brownlee C."/>
            <person name="Cock J.M."/>
            <person name="Elias M."/>
            <person name="Gladyshev V.N."/>
            <person name="Groth M."/>
            <person name="Guda C."/>
            <person name="Hadaegh A."/>
            <person name="Iglesias-Rodriguez M.D."/>
            <person name="Jenkins J."/>
            <person name="Jones B.M."/>
            <person name="Lawson T."/>
            <person name="Leese F."/>
            <person name="Lindquist E."/>
            <person name="Lobanov A."/>
            <person name="Lomsadze A."/>
            <person name="Malik S.B."/>
            <person name="Marsh M.E."/>
            <person name="Mackinder L."/>
            <person name="Mock T."/>
            <person name="Mueller-Roeber B."/>
            <person name="Pagarete A."/>
            <person name="Parker M."/>
            <person name="Probert I."/>
            <person name="Quesneville H."/>
            <person name="Raines C."/>
            <person name="Rensing S.A."/>
            <person name="Riano-Pachon D.M."/>
            <person name="Richier S."/>
            <person name="Rokitta S."/>
            <person name="Shiraiwa Y."/>
            <person name="Soanes D.M."/>
            <person name="van der Giezen M."/>
            <person name="Wahlund T.M."/>
            <person name="Williams B."/>
            <person name="Wilson W."/>
            <person name="Wolfe G."/>
            <person name="Wurch L.L."/>
        </authorList>
    </citation>
    <scope>NUCLEOTIDE SEQUENCE</scope>
</reference>
<dbReference type="KEGG" id="ehx:EMIHUDRAFT_195328"/>
<accession>A0A0D3JHB6</accession>
<evidence type="ECO:0000313" key="1">
    <source>
        <dbReference type="EnsemblProtists" id="EOD22901"/>
    </source>
</evidence>
<reference evidence="1" key="2">
    <citation type="submission" date="2024-10" db="UniProtKB">
        <authorList>
            <consortium name="EnsemblProtists"/>
        </authorList>
    </citation>
    <scope>IDENTIFICATION</scope>
</reference>